<name>A0A7X0ICR9_9ACTN</name>
<dbReference type="Proteomes" id="UP000555564">
    <property type="component" value="Unassembled WGS sequence"/>
</dbReference>
<evidence type="ECO:0000313" key="3">
    <source>
        <dbReference type="Proteomes" id="UP000555564"/>
    </source>
</evidence>
<dbReference type="AlphaFoldDB" id="A0A7X0ICR9"/>
<proteinExistence type="predicted"/>
<evidence type="ECO:0000256" key="1">
    <source>
        <dbReference type="SAM" id="SignalP"/>
    </source>
</evidence>
<evidence type="ECO:0008006" key="4">
    <source>
        <dbReference type="Google" id="ProtNLM"/>
    </source>
</evidence>
<gene>
    <name evidence="2" type="ORF">BJ992_002187</name>
</gene>
<dbReference type="EMBL" id="JACHIU010000001">
    <property type="protein sequence ID" value="MBB6472756.1"/>
    <property type="molecule type" value="Genomic_DNA"/>
</dbReference>
<keyword evidence="3" id="KW-1185">Reference proteome</keyword>
<keyword evidence="1" id="KW-0732">Signal</keyword>
<comment type="caution">
    <text evidence="2">The sequence shown here is derived from an EMBL/GenBank/DDBJ whole genome shotgun (WGS) entry which is preliminary data.</text>
</comment>
<feature type="chain" id="PRO_5039149037" description="Collagen-like protein" evidence="1">
    <location>
        <begin position="26"/>
        <end position="179"/>
    </location>
</feature>
<organism evidence="2 3">
    <name type="scientific">Sphaerisporangium rubeum</name>
    <dbReference type="NCBI Taxonomy" id="321317"/>
    <lineage>
        <taxon>Bacteria</taxon>
        <taxon>Bacillati</taxon>
        <taxon>Actinomycetota</taxon>
        <taxon>Actinomycetes</taxon>
        <taxon>Streptosporangiales</taxon>
        <taxon>Streptosporangiaceae</taxon>
        <taxon>Sphaerisporangium</taxon>
    </lineage>
</organism>
<dbReference type="RefSeq" id="WP_184980074.1">
    <property type="nucleotide sequence ID" value="NZ_BAAALO010000064.1"/>
</dbReference>
<accession>A0A7X0ICR9</accession>
<feature type="signal peptide" evidence="1">
    <location>
        <begin position="1"/>
        <end position="25"/>
    </location>
</feature>
<protein>
    <recommendedName>
        <fullName evidence="4">Collagen-like protein</fullName>
    </recommendedName>
</protein>
<reference evidence="2 3" key="1">
    <citation type="submission" date="2020-08" db="EMBL/GenBank/DDBJ databases">
        <title>Sequencing the genomes of 1000 actinobacteria strains.</title>
        <authorList>
            <person name="Klenk H.-P."/>
        </authorList>
    </citation>
    <scope>NUCLEOTIDE SEQUENCE [LARGE SCALE GENOMIC DNA]</scope>
    <source>
        <strain evidence="2 3">DSM 44936</strain>
    </source>
</reference>
<sequence length="179" mass="17895">MVGKTLAVAAAITGGLLAVSSPVSADAADARNVPTHQGVAAVGAGDPDGRCRHCRTGPPGPQGPPGPRGRADGISSVYATPTGGVPAKYLGLAQGNGTTLVRDPTSVASNPFWHDVSTLPGYPGGVTDVSLTVPPVTPNQLHITVRSITGKVAQATCLLSLNVTWPGNCGAFADFTPPL</sequence>
<evidence type="ECO:0000313" key="2">
    <source>
        <dbReference type="EMBL" id="MBB6472756.1"/>
    </source>
</evidence>